<dbReference type="Gene3D" id="2.40.50.140">
    <property type="entry name" value="Nucleic acid-binding proteins"/>
    <property type="match status" value="1"/>
</dbReference>
<dbReference type="PANTHER" id="PTHR11289">
    <property type="entry name" value="BREAST CANCER TYPE 2 SUSCEPTIBILITY PROTEIN BRCA2"/>
    <property type="match status" value="1"/>
</dbReference>
<dbReference type="InParanoid" id="A8Q6E1"/>
<dbReference type="GO" id="GO:0006355">
    <property type="term" value="P:regulation of DNA-templated transcription"/>
    <property type="evidence" value="ECO:0007669"/>
    <property type="project" value="TreeGrafter"/>
</dbReference>
<dbReference type="GO" id="GO:0000724">
    <property type="term" value="P:double-strand break repair via homologous recombination"/>
    <property type="evidence" value="ECO:0007669"/>
    <property type="project" value="InterPro"/>
</dbReference>
<organism evidence="1 2">
    <name type="scientific">Malassezia globosa (strain ATCC MYA-4612 / CBS 7966)</name>
    <name type="common">Dandruff-associated fungus</name>
    <dbReference type="NCBI Taxonomy" id="425265"/>
    <lineage>
        <taxon>Eukaryota</taxon>
        <taxon>Fungi</taxon>
        <taxon>Dikarya</taxon>
        <taxon>Basidiomycota</taxon>
        <taxon>Ustilaginomycotina</taxon>
        <taxon>Malasseziomycetes</taxon>
        <taxon>Malasseziales</taxon>
        <taxon>Malasseziaceae</taxon>
        <taxon>Malassezia</taxon>
    </lineage>
</organism>
<dbReference type="GeneID" id="5854258"/>
<keyword evidence="2" id="KW-1185">Reference proteome</keyword>
<dbReference type="OrthoDB" id="21095at2759"/>
<dbReference type="VEuPathDB" id="FungiDB:MGL_2937"/>
<dbReference type="InterPro" id="IPR015525">
    <property type="entry name" value="BRCA2"/>
</dbReference>
<proteinExistence type="predicted"/>
<dbReference type="STRING" id="425265.A8Q6E1"/>
<accession>A8Q6E1</accession>
<gene>
    <name evidence="1" type="ORF">MGL_2937</name>
</gene>
<comment type="caution">
    <text evidence="1">The sequence shown here is derived from an EMBL/GenBank/DDBJ whole genome shotgun (WGS) entry which is preliminary data.</text>
</comment>
<dbReference type="InterPro" id="IPR012340">
    <property type="entry name" value="NA-bd_OB-fold"/>
</dbReference>
<dbReference type="Proteomes" id="UP000008837">
    <property type="component" value="Unassembled WGS sequence"/>
</dbReference>
<sequence>MVSANSTALARWDAKLGFQKHVFVSSLARLLPDGGLIGKIDVIVERVYPVGYMEGTLTSRGTVQYGGPQYSEDEEAERHATWELRCAETRARFAAILPQLSKAAAWLDSRTTATVFQPGDSNDAHDAGAMGMLDMEKAHAYVRELETQADPFASVVQATESDSYTNAYLSAILHALHERVHVLSEPSSGEYTSALHERCPRRHIRAFRIVRVRDAWPTRRTSRRTAQLSVWGDTDVLEEGGRYEITQLVPTQGRSWRARECVADAFLSTTRDTRYIRRPL</sequence>
<dbReference type="SUPFAM" id="SSF50249">
    <property type="entry name" value="Nucleic acid-binding proteins"/>
    <property type="match status" value="1"/>
</dbReference>
<dbReference type="RefSeq" id="XP_001729951.1">
    <property type="nucleotide sequence ID" value="XM_001729899.1"/>
</dbReference>
<dbReference type="EMBL" id="AAYY01000010">
    <property type="protein sequence ID" value="EDP42737.1"/>
    <property type="molecule type" value="Genomic_DNA"/>
</dbReference>
<dbReference type="AlphaFoldDB" id="A8Q6E1"/>
<dbReference type="PANTHER" id="PTHR11289:SF0">
    <property type="entry name" value="BREAST CANCER TYPE 2 SUSCEPTIBILITY PROTEIN"/>
    <property type="match status" value="1"/>
</dbReference>
<evidence type="ECO:0000313" key="2">
    <source>
        <dbReference type="Proteomes" id="UP000008837"/>
    </source>
</evidence>
<reference evidence="1 2" key="1">
    <citation type="journal article" date="2007" name="Proc. Natl. Acad. Sci. U.S.A.">
        <title>Dandruff-associated Malassezia genomes reveal convergent and divergent virulence traits shared with plant and human fungal pathogens.</title>
        <authorList>
            <person name="Xu J."/>
            <person name="Saunders C.W."/>
            <person name="Hu P."/>
            <person name="Grant R.A."/>
            <person name="Boekhout T."/>
            <person name="Kuramae E.E."/>
            <person name="Kronstad J.W."/>
            <person name="Deangelis Y.M."/>
            <person name="Reeder N.L."/>
            <person name="Johnstone K.R."/>
            <person name="Leland M."/>
            <person name="Fieno A.M."/>
            <person name="Begley W.M."/>
            <person name="Sun Y."/>
            <person name="Lacey M.P."/>
            <person name="Chaudhary T."/>
            <person name="Keough T."/>
            <person name="Chu L."/>
            <person name="Sears R."/>
            <person name="Yuan B."/>
            <person name="Dawson T.L.Jr."/>
        </authorList>
    </citation>
    <scope>NUCLEOTIDE SEQUENCE [LARGE SCALE GENOMIC DNA]</scope>
    <source>
        <strain evidence="2">ATCC MYA-4612 / CBS 7966</strain>
    </source>
</reference>
<protein>
    <submittedName>
        <fullName evidence="1">Uncharacterized protein</fullName>
    </submittedName>
</protein>
<dbReference type="OMA" id="MAPWHAK"/>
<dbReference type="KEGG" id="mgl:MGL_2937"/>
<evidence type="ECO:0000313" key="1">
    <source>
        <dbReference type="EMBL" id="EDP42737.1"/>
    </source>
</evidence>
<name>A8Q6E1_MALGO</name>